<keyword evidence="2" id="KW-0805">Transcription regulation</keyword>
<dbReference type="AlphaFoldDB" id="A0A179GJP7"/>
<evidence type="ECO:0000256" key="4">
    <source>
        <dbReference type="ARBA" id="ARBA00023163"/>
    </source>
</evidence>
<dbReference type="Proteomes" id="UP000078340">
    <property type="component" value="Unassembled WGS sequence"/>
</dbReference>
<sequence length="526" mass="57808">MLNKTCQTCFRAKIRCVKSQDSGLCDRCLRLDKPCRFAASRRPAKKHDAGGDAVRPVAAPSTGSLHSACPFGRGLLSRSHGSKLVDIFRTKLVPHFPFVVVPTDVTEERPLLHLAVLSAASFDDVSLQRRLGTLFSDVVAKRLASGPFATLDMLEALLVHCAWTHYQPKPRNYSQYLSLAVSIVTDLRMDRPRNPLLWSVETDARHDNDWGPEEVRAVAGAYYLASSSSMLLQKARSFAYTAYLGTSCRNLALQSAADGDKYLPYIVEAQRIAESIDALTGEPASAGAARLRTLNEEYAALKSSVTFPLSNSPPLIVLMNMLELLMHSAPGTASFNLAEIRDSSLCPPWLLERIHAVRLMINTLVTMAPGDEYGLSNIEWITMHCALSLAARMDIVAASSGIGATQARRALDMPHSLKQVLLRLESASDGTLDQGGDHDPFHQLARRVRRLEEWHLARLERIEVPVASPSADRLDSLDTNAAHPLEWTDPFPGQPEAQPADWLEDYIGAGFGAFGMPGFALEDRTR</sequence>
<dbReference type="InterPro" id="IPR051089">
    <property type="entry name" value="prtT"/>
</dbReference>
<dbReference type="KEGG" id="plj:28892236"/>
<evidence type="ECO:0000256" key="1">
    <source>
        <dbReference type="ARBA" id="ARBA00004123"/>
    </source>
</evidence>
<reference evidence="6 7" key="1">
    <citation type="submission" date="2016-02" db="EMBL/GenBank/DDBJ databases">
        <title>Biosynthesis of antibiotic leucinostatins and their inhibition on Phytophthora in bio-control Purpureocillium lilacinum.</title>
        <authorList>
            <person name="Wang G."/>
            <person name="Liu Z."/>
            <person name="Lin R."/>
            <person name="Li E."/>
            <person name="Mao Z."/>
            <person name="Ling J."/>
            <person name="Yin W."/>
            <person name="Xie B."/>
        </authorList>
    </citation>
    <scope>NUCLEOTIDE SEQUENCE [LARGE SCALE GENOMIC DNA]</scope>
    <source>
        <strain evidence="6">PLFJ-1</strain>
    </source>
</reference>
<dbReference type="GO" id="GO:0000976">
    <property type="term" value="F:transcription cis-regulatory region binding"/>
    <property type="evidence" value="ECO:0007669"/>
    <property type="project" value="TreeGrafter"/>
</dbReference>
<keyword evidence="4" id="KW-0804">Transcription</keyword>
<proteinExistence type="predicted"/>
<evidence type="ECO:0000256" key="3">
    <source>
        <dbReference type="ARBA" id="ARBA00023125"/>
    </source>
</evidence>
<evidence type="ECO:0008006" key="8">
    <source>
        <dbReference type="Google" id="ProtNLM"/>
    </source>
</evidence>
<dbReference type="InterPro" id="IPR001138">
    <property type="entry name" value="Zn2Cys6_DnaBD"/>
</dbReference>
<dbReference type="PANTHER" id="PTHR31845">
    <property type="entry name" value="FINGER DOMAIN PROTEIN, PUTATIVE-RELATED"/>
    <property type="match status" value="1"/>
</dbReference>
<dbReference type="GeneID" id="28892236"/>
<evidence type="ECO:0000313" key="7">
    <source>
        <dbReference type="Proteomes" id="UP000078340"/>
    </source>
</evidence>
<keyword evidence="5" id="KW-0539">Nucleus</keyword>
<dbReference type="GO" id="GO:0000981">
    <property type="term" value="F:DNA-binding transcription factor activity, RNA polymerase II-specific"/>
    <property type="evidence" value="ECO:0007669"/>
    <property type="project" value="InterPro"/>
</dbReference>
<dbReference type="OMA" id="HLAWAHY"/>
<dbReference type="CDD" id="cd00067">
    <property type="entry name" value="GAL4"/>
    <property type="match status" value="1"/>
</dbReference>
<dbReference type="GO" id="GO:0005634">
    <property type="term" value="C:nucleus"/>
    <property type="evidence" value="ECO:0007669"/>
    <property type="project" value="UniProtKB-SubCell"/>
</dbReference>
<dbReference type="InterPro" id="IPR036864">
    <property type="entry name" value="Zn2-C6_fun-type_DNA-bd_sf"/>
</dbReference>
<gene>
    <name evidence="6" type="ORF">VFPFJ_10119</name>
</gene>
<comment type="subcellular location">
    <subcellularLocation>
        <location evidence="1">Nucleus</location>
    </subcellularLocation>
</comment>
<accession>A0A179GJP7</accession>
<dbReference type="CDD" id="cd12148">
    <property type="entry name" value="fungal_TF_MHR"/>
    <property type="match status" value="1"/>
</dbReference>
<comment type="caution">
    <text evidence="6">The sequence shown here is derived from an EMBL/GenBank/DDBJ whole genome shotgun (WGS) entry which is preliminary data.</text>
</comment>
<keyword evidence="3" id="KW-0238">DNA-binding</keyword>
<name>A0A179GJP7_PURLI</name>
<evidence type="ECO:0000256" key="5">
    <source>
        <dbReference type="ARBA" id="ARBA00023242"/>
    </source>
</evidence>
<evidence type="ECO:0000313" key="6">
    <source>
        <dbReference type="EMBL" id="OAQ78087.1"/>
    </source>
</evidence>
<dbReference type="EMBL" id="LSBI01000011">
    <property type="protein sequence ID" value="OAQ78087.1"/>
    <property type="molecule type" value="Genomic_DNA"/>
</dbReference>
<evidence type="ECO:0000256" key="2">
    <source>
        <dbReference type="ARBA" id="ARBA00023015"/>
    </source>
</evidence>
<protein>
    <recommendedName>
        <fullName evidence="8">Zn(2)-C6 fungal-type domain-containing protein</fullName>
    </recommendedName>
</protein>
<organism evidence="6 7">
    <name type="scientific">Purpureocillium lilacinum</name>
    <name type="common">Paecilomyces lilacinus</name>
    <dbReference type="NCBI Taxonomy" id="33203"/>
    <lineage>
        <taxon>Eukaryota</taxon>
        <taxon>Fungi</taxon>
        <taxon>Dikarya</taxon>
        <taxon>Ascomycota</taxon>
        <taxon>Pezizomycotina</taxon>
        <taxon>Sordariomycetes</taxon>
        <taxon>Hypocreomycetidae</taxon>
        <taxon>Hypocreales</taxon>
        <taxon>Ophiocordycipitaceae</taxon>
        <taxon>Purpureocillium</taxon>
    </lineage>
</organism>
<dbReference type="GO" id="GO:0008270">
    <property type="term" value="F:zinc ion binding"/>
    <property type="evidence" value="ECO:0007669"/>
    <property type="project" value="InterPro"/>
</dbReference>
<dbReference type="SUPFAM" id="SSF57701">
    <property type="entry name" value="Zn2/Cys6 DNA-binding domain"/>
    <property type="match status" value="1"/>
</dbReference>
<dbReference type="Gene3D" id="4.10.240.10">
    <property type="entry name" value="Zn(2)-C6 fungal-type DNA-binding domain"/>
    <property type="match status" value="1"/>
</dbReference>
<dbReference type="PANTHER" id="PTHR31845:SF37">
    <property type="entry name" value="TRANSCRIPTION FACTOR DOMAIN-CONTAINING PROTEIN"/>
    <property type="match status" value="1"/>
</dbReference>